<keyword evidence="3" id="KW-1185">Reference proteome</keyword>
<feature type="transmembrane region" description="Helical" evidence="1">
    <location>
        <begin position="7"/>
        <end position="27"/>
    </location>
</feature>
<dbReference type="AlphaFoldDB" id="A0A7C9LE26"/>
<name>A0A7C9LE26_9BACT</name>
<dbReference type="RefSeq" id="WP_155716055.1">
    <property type="nucleotide sequence ID" value="NZ_VVIQ01000006.1"/>
</dbReference>
<protein>
    <submittedName>
        <fullName evidence="2">Antibiotic resistance protein VanZ</fullName>
    </submittedName>
</protein>
<evidence type="ECO:0000313" key="2">
    <source>
        <dbReference type="EMBL" id="MUL28076.1"/>
    </source>
</evidence>
<feature type="transmembrane region" description="Helical" evidence="1">
    <location>
        <begin position="107"/>
        <end position="125"/>
    </location>
</feature>
<accession>A0A7C9LE26</accession>
<keyword evidence="1" id="KW-0812">Transmembrane</keyword>
<gene>
    <name evidence="2" type="ORF">F0475_07140</name>
</gene>
<evidence type="ECO:0000313" key="3">
    <source>
        <dbReference type="Proteomes" id="UP000482295"/>
    </source>
</evidence>
<proteinExistence type="predicted"/>
<keyword evidence="1" id="KW-1133">Transmembrane helix</keyword>
<keyword evidence="1" id="KW-0472">Membrane</keyword>
<dbReference type="NCBIfam" id="NF037970">
    <property type="entry name" value="vanZ_1"/>
    <property type="match status" value="1"/>
</dbReference>
<sequence>MKNLITHYYFSCAFIVIIWLLCFIPIPDNPLSHVRLIDKWTHSVLYLVLGLLILTERLRTKKKTKLSSLIYWVWLIPIAMGGIIEVLQATCTGGRRSGEWLDFVADGIGSTLALLIGILLAKYYAKG</sequence>
<organism evidence="2 3">
    <name type="scientific">Prevotella vespertina</name>
    <dbReference type="NCBI Taxonomy" id="2608404"/>
    <lineage>
        <taxon>Bacteria</taxon>
        <taxon>Pseudomonadati</taxon>
        <taxon>Bacteroidota</taxon>
        <taxon>Bacteroidia</taxon>
        <taxon>Bacteroidales</taxon>
        <taxon>Prevotellaceae</taxon>
        <taxon>Prevotella</taxon>
    </lineage>
</organism>
<feature type="transmembrane region" description="Helical" evidence="1">
    <location>
        <begin position="69"/>
        <end position="87"/>
    </location>
</feature>
<dbReference type="PANTHER" id="PTHR28008">
    <property type="entry name" value="DOMAIN PROTEIN, PUTATIVE (AFU_ORTHOLOGUE AFUA_3G10980)-RELATED"/>
    <property type="match status" value="1"/>
</dbReference>
<feature type="transmembrane region" description="Helical" evidence="1">
    <location>
        <begin position="39"/>
        <end position="57"/>
    </location>
</feature>
<comment type="caution">
    <text evidence="2">The sequence shown here is derived from an EMBL/GenBank/DDBJ whole genome shotgun (WGS) entry which is preliminary data.</text>
</comment>
<evidence type="ECO:0000256" key="1">
    <source>
        <dbReference type="SAM" id="Phobius"/>
    </source>
</evidence>
<dbReference type="Proteomes" id="UP000482295">
    <property type="component" value="Unassembled WGS sequence"/>
</dbReference>
<dbReference type="EMBL" id="VVIQ01000006">
    <property type="protein sequence ID" value="MUL28076.1"/>
    <property type="molecule type" value="Genomic_DNA"/>
</dbReference>
<dbReference type="PANTHER" id="PTHR28008:SF1">
    <property type="entry name" value="DOMAIN PROTEIN, PUTATIVE (AFU_ORTHOLOGUE AFUA_3G10980)-RELATED"/>
    <property type="match status" value="1"/>
</dbReference>
<reference evidence="2 3" key="1">
    <citation type="submission" date="2019-09" db="EMBL/GenBank/DDBJ databases">
        <title>Prevotella A2879 sp. nov., isolated from an abscess of a patient.</title>
        <authorList>
            <person name="Buhl M."/>
            <person name="Oberhettinger P."/>
        </authorList>
    </citation>
    <scope>NUCLEOTIDE SEQUENCE [LARGE SCALE GENOMIC DNA]</scope>
    <source>
        <strain evidence="2 3">A2879</strain>
    </source>
</reference>